<gene>
    <name evidence="2" type="ORF">ESZ00_07995</name>
</gene>
<dbReference type="AlphaFoldDB" id="A0A4Q1SJH2"/>
<dbReference type="EMBL" id="SDMK01000001">
    <property type="protein sequence ID" value="RXS97791.1"/>
    <property type="molecule type" value="Genomic_DNA"/>
</dbReference>
<comment type="caution">
    <text evidence="2">The sequence shown here is derived from an EMBL/GenBank/DDBJ whole genome shotgun (WGS) entry which is preliminary data.</text>
</comment>
<protein>
    <submittedName>
        <fullName evidence="2">PadR family transcriptional regulator</fullName>
    </submittedName>
</protein>
<reference evidence="2 3" key="1">
    <citation type="journal article" date="2016" name="Int. J. Syst. Evol. Microbiol.">
        <title>Acidipila dinghuensis sp. nov., an acidobacterium isolated from forest soil.</title>
        <authorList>
            <person name="Jiang Y.W."/>
            <person name="Wang J."/>
            <person name="Chen M.H."/>
            <person name="Lv Y.Y."/>
            <person name="Qiu L.H."/>
        </authorList>
    </citation>
    <scope>NUCLEOTIDE SEQUENCE [LARGE SCALE GENOMIC DNA]</scope>
    <source>
        <strain evidence="2 3">DHOF10</strain>
    </source>
</reference>
<dbReference type="SUPFAM" id="SSF46785">
    <property type="entry name" value="Winged helix' DNA-binding domain"/>
    <property type="match status" value="1"/>
</dbReference>
<evidence type="ECO:0000313" key="2">
    <source>
        <dbReference type="EMBL" id="RXS97791.1"/>
    </source>
</evidence>
<accession>A0A4Q1SJH2</accession>
<sequence length="109" mass="12266">MGKPSDLVQGTLDLLILRTLAIEARHGWAIAKRIQQISGEVLQVQQGSLYPALHRLEQQGWITANWAESETGRRAKFYELTAAGREQLEKETEIWKRLSGAINLVVQEG</sequence>
<dbReference type="PANTHER" id="PTHR33169:SF14">
    <property type="entry name" value="TRANSCRIPTIONAL REGULATOR RV3488"/>
    <property type="match status" value="1"/>
</dbReference>
<dbReference type="OrthoDB" id="121167at2"/>
<dbReference type="InterPro" id="IPR036390">
    <property type="entry name" value="WH_DNA-bd_sf"/>
</dbReference>
<organism evidence="2 3">
    <name type="scientific">Silvibacterium dinghuense</name>
    <dbReference type="NCBI Taxonomy" id="1560006"/>
    <lineage>
        <taxon>Bacteria</taxon>
        <taxon>Pseudomonadati</taxon>
        <taxon>Acidobacteriota</taxon>
        <taxon>Terriglobia</taxon>
        <taxon>Terriglobales</taxon>
        <taxon>Acidobacteriaceae</taxon>
        <taxon>Silvibacterium</taxon>
    </lineage>
</organism>
<keyword evidence="3" id="KW-1185">Reference proteome</keyword>
<dbReference type="Gene3D" id="1.10.10.10">
    <property type="entry name" value="Winged helix-like DNA-binding domain superfamily/Winged helix DNA-binding domain"/>
    <property type="match status" value="1"/>
</dbReference>
<dbReference type="Proteomes" id="UP000290253">
    <property type="component" value="Unassembled WGS sequence"/>
</dbReference>
<dbReference type="InterPro" id="IPR052509">
    <property type="entry name" value="Metal_resp_DNA-bind_regulator"/>
</dbReference>
<proteinExistence type="predicted"/>
<dbReference type="InterPro" id="IPR017799">
    <property type="entry name" value="Tscrpt_reg_PadR_acidobac-type"/>
</dbReference>
<feature type="domain" description="Transcription regulator PadR N-terminal" evidence="1">
    <location>
        <begin position="16"/>
        <end position="90"/>
    </location>
</feature>
<dbReference type="InterPro" id="IPR005149">
    <property type="entry name" value="Tscrpt_reg_PadR_N"/>
</dbReference>
<evidence type="ECO:0000259" key="1">
    <source>
        <dbReference type="Pfam" id="PF03551"/>
    </source>
</evidence>
<dbReference type="PANTHER" id="PTHR33169">
    <property type="entry name" value="PADR-FAMILY TRANSCRIPTIONAL REGULATOR"/>
    <property type="match status" value="1"/>
</dbReference>
<dbReference type="NCBIfam" id="TIGR03433">
    <property type="entry name" value="padR_acidobact"/>
    <property type="match status" value="1"/>
</dbReference>
<dbReference type="InterPro" id="IPR036388">
    <property type="entry name" value="WH-like_DNA-bd_sf"/>
</dbReference>
<evidence type="ECO:0000313" key="3">
    <source>
        <dbReference type="Proteomes" id="UP000290253"/>
    </source>
</evidence>
<dbReference type="Pfam" id="PF03551">
    <property type="entry name" value="PadR"/>
    <property type="match status" value="1"/>
</dbReference>
<name>A0A4Q1SJH2_9BACT</name>
<dbReference type="RefSeq" id="WP_129207570.1">
    <property type="nucleotide sequence ID" value="NZ_BMGU01000001.1"/>
</dbReference>